<name>A0A9D1HH26_9FIRM</name>
<organism evidence="2 3">
    <name type="scientific">Candidatus Onthocola gallistercoris</name>
    <dbReference type="NCBI Taxonomy" id="2840876"/>
    <lineage>
        <taxon>Bacteria</taxon>
        <taxon>Bacillati</taxon>
        <taxon>Bacillota</taxon>
        <taxon>Bacilli</taxon>
        <taxon>Candidatus Onthocola</taxon>
    </lineage>
</organism>
<evidence type="ECO:0000313" key="2">
    <source>
        <dbReference type="EMBL" id="HIU03134.1"/>
    </source>
</evidence>
<feature type="transmembrane region" description="Helical" evidence="1">
    <location>
        <begin position="165"/>
        <end position="185"/>
    </location>
</feature>
<reference evidence="2" key="1">
    <citation type="submission" date="2020-10" db="EMBL/GenBank/DDBJ databases">
        <authorList>
            <person name="Gilroy R."/>
        </authorList>
    </citation>
    <scope>NUCLEOTIDE SEQUENCE</scope>
    <source>
        <strain evidence="2">CHK187-14744</strain>
    </source>
</reference>
<feature type="transmembrane region" description="Helical" evidence="1">
    <location>
        <begin position="129"/>
        <end position="153"/>
    </location>
</feature>
<sequence>MGGTGNASKKTSAGKGLDRNTIKWLAMFTMALNHVAAGLMDPSDIWYEVFVDIGYFTAITMCYFLVEGYHYTRSKADYAKRLLICAVMSQLPFYMATGVGGLNMMFTLFCCFMILYIRENVPQPWKETGILLFTIITLVSDWALFAPAFTLMFAEAGKDRKKLAISYGVAAVVFGLFFFLSYSQVYPTHLALFHGFCSSLGMVASGIVILCFYNGQKTRSGRKGSKWAFYLFYPIHLLVIGCLKMFL</sequence>
<accession>A0A9D1HH26</accession>
<feature type="transmembrane region" description="Helical" evidence="1">
    <location>
        <begin position="91"/>
        <end position="117"/>
    </location>
</feature>
<gene>
    <name evidence="2" type="ORF">IAB63_07775</name>
</gene>
<feature type="transmembrane region" description="Helical" evidence="1">
    <location>
        <begin position="21"/>
        <end position="39"/>
    </location>
</feature>
<keyword evidence="1" id="KW-0812">Transmembrane</keyword>
<protein>
    <recommendedName>
        <fullName evidence="4">Conjugal transfer protein TraX</fullName>
    </recommendedName>
</protein>
<feature type="transmembrane region" description="Helical" evidence="1">
    <location>
        <begin position="45"/>
        <end position="66"/>
    </location>
</feature>
<keyword evidence="1" id="KW-0472">Membrane</keyword>
<dbReference type="Pfam" id="PF05857">
    <property type="entry name" value="TraX"/>
    <property type="match status" value="1"/>
</dbReference>
<dbReference type="EMBL" id="DVLT01000046">
    <property type="protein sequence ID" value="HIU03134.1"/>
    <property type="molecule type" value="Genomic_DNA"/>
</dbReference>
<dbReference type="InterPro" id="IPR008875">
    <property type="entry name" value="TraX"/>
</dbReference>
<proteinExistence type="predicted"/>
<feature type="transmembrane region" description="Helical" evidence="1">
    <location>
        <begin position="227"/>
        <end position="246"/>
    </location>
</feature>
<keyword evidence="1" id="KW-1133">Transmembrane helix</keyword>
<comment type="caution">
    <text evidence="2">The sequence shown here is derived from an EMBL/GenBank/DDBJ whole genome shotgun (WGS) entry which is preliminary data.</text>
</comment>
<evidence type="ECO:0008006" key="4">
    <source>
        <dbReference type="Google" id="ProtNLM"/>
    </source>
</evidence>
<dbReference type="Proteomes" id="UP000824164">
    <property type="component" value="Unassembled WGS sequence"/>
</dbReference>
<reference evidence="2" key="2">
    <citation type="journal article" date="2021" name="PeerJ">
        <title>Extensive microbial diversity within the chicken gut microbiome revealed by metagenomics and culture.</title>
        <authorList>
            <person name="Gilroy R."/>
            <person name="Ravi A."/>
            <person name="Getino M."/>
            <person name="Pursley I."/>
            <person name="Horton D.L."/>
            <person name="Alikhan N.F."/>
            <person name="Baker D."/>
            <person name="Gharbi K."/>
            <person name="Hall N."/>
            <person name="Watson M."/>
            <person name="Adriaenssens E.M."/>
            <person name="Foster-Nyarko E."/>
            <person name="Jarju S."/>
            <person name="Secka A."/>
            <person name="Antonio M."/>
            <person name="Oren A."/>
            <person name="Chaudhuri R.R."/>
            <person name="La Ragione R."/>
            <person name="Hildebrand F."/>
            <person name="Pallen M.J."/>
        </authorList>
    </citation>
    <scope>NUCLEOTIDE SEQUENCE</scope>
    <source>
        <strain evidence="2">CHK187-14744</strain>
    </source>
</reference>
<dbReference type="AlphaFoldDB" id="A0A9D1HH26"/>
<evidence type="ECO:0000313" key="3">
    <source>
        <dbReference type="Proteomes" id="UP000824164"/>
    </source>
</evidence>
<feature type="transmembrane region" description="Helical" evidence="1">
    <location>
        <begin position="191"/>
        <end position="215"/>
    </location>
</feature>
<evidence type="ECO:0000256" key="1">
    <source>
        <dbReference type="SAM" id="Phobius"/>
    </source>
</evidence>